<dbReference type="OrthoDB" id="9801098at2"/>
<dbReference type="Proteomes" id="UP000256977">
    <property type="component" value="Unassembled WGS sequence"/>
</dbReference>
<dbReference type="GO" id="GO:0009691">
    <property type="term" value="P:cytokinin biosynthetic process"/>
    <property type="evidence" value="ECO:0007669"/>
    <property type="project" value="UniProtKB-UniRule"/>
</dbReference>
<evidence type="ECO:0000256" key="2">
    <source>
        <dbReference type="RuleBase" id="RU363015"/>
    </source>
</evidence>
<evidence type="ECO:0000313" key="3">
    <source>
        <dbReference type="EMBL" id="RED83324.1"/>
    </source>
</evidence>
<dbReference type="AlphaFoldDB" id="A0A3D9K9X7"/>
<dbReference type="PANTHER" id="PTHR31223">
    <property type="entry name" value="LOG FAMILY PROTEIN YJL055W"/>
    <property type="match status" value="1"/>
</dbReference>
<dbReference type="GO" id="GO:0005829">
    <property type="term" value="C:cytosol"/>
    <property type="evidence" value="ECO:0007669"/>
    <property type="project" value="TreeGrafter"/>
</dbReference>
<reference evidence="3 4" key="1">
    <citation type="submission" date="2018-07" db="EMBL/GenBank/DDBJ databases">
        <title>Genomic Encyclopedia of Type Strains, Phase III (KMG-III): the genomes of soil and plant-associated and newly described type strains.</title>
        <authorList>
            <person name="Whitman W."/>
        </authorList>
    </citation>
    <scope>NUCLEOTIDE SEQUENCE [LARGE SCALE GENOMIC DNA]</scope>
    <source>
        <strain evidence="3 4">CECT 7287</strain>
    </source>
</reference>
<accession>A0A3D9K9X7</accession>
<comment type="similarity">
    <text evidence="1 2">Belongs to the LOG family.</text>
</comment>
<dbReference type="NCBIfam" id="TIGR00730">
    <property type="entry name" value="Rossman fold protein, TIGR00730 family"/>
    <property type="match status" value="1"/>
</dbReference>
<dbReference type="InterPro" id="IPR031100">
    <property type="entry name" value="LOG_fam"/>
</dbReference>
<comment type="caution">
    <text evidence="3">The sequence shown here is derived from an EMBL/GenBank/DDBJ whole genome shotgun (WGS) entry which is preliminary data.</text>
</comment>
<keyword evidence="2" id="KW-0203">Cytokinin biosynthesis</keyword>
<organism evidence="3 4">
    <name type="scientific">Cohnella phaseoli</name>
    <dbReference type="NCBI Taxonomy" id="456490"/>
    <lineage>
        <taxon>Bacteria</taxon>
        <taxon>Bacillati</taxon>
        <taxon>Bacillota</taxon>
        <taxon>Bacilli</taxon>
        <taxon>Bacillales</taxon>
        <taxon>Paenibacillaceae</taxon>
        <taxon>Cohnella</taxon>
    </lineage>
</organism>
<dbReference type="EMBL" id="QRDZ01000008">
    <property type="protein sequence ID" value="RED83324.1"/>
    <property type="molecule type" value="Genomic_DNA"/>
</dbReference>
<dbReference type="InterPro" id="IPR005269">
    <property type="entry name" value="LOG"/>
</dbReference>
<dbReference type="Pfam" id="PF03641">
    <property type="entry name" value="Lysine_decarbox"/>
    <property type="match status" value="1"/>
</dbReference>
<dbReference type="SUPFAM" id="SSF102405">
    <property type="entry name" value="MCP/YpsA-like"/>
    <property type="match status" value="1"/>
</dbReference>
<keyword evidence="2" id="KW-0378">Hydrolase</keyword>
<dbReference type="Gene3D" id="3.40.50.450">
    <property type="match status" value="1"/>
</dbReference>
<proteinExistence type="inferred from homology"/>
<keyword evidence="4" id="KW-1185">Reference proteome</keyword>
<gene>
    <name evidence="3" type="ORF">DFP98_108167</name>
</gene>
<evidence type="ECO:0000256" key="1">
    <source>
        <dbReference type="ARBA" id="ARBA00006763"/>
    </source>
</evidence>
<protein>
    <recommendedName>
        <fullName evidence="2">Cytokinin riboside 5'-monophosphate phosphoribohydrolase</fullName>
        <ecNumber evidence="2">3.2.2.n1</ecNumber>
    </recommendedName>
</protein>
<dbReference type="GO" id="GO:0016799">
    <property type="term" value="F:hydrolase activity, hydrolyzing N-glycosyl compounds"/>
    <property type="evidence" value="ECO:0007669"/>
    <property type="project" value="TreeGrafter"/>
</dbReference>
<dbReference type="EC" id="3.2.2.n1" evidence="2"/>
<dbReference type="PANTHER" id="PTHR31223:SF70">
    <property type="entry name" value="LOG FAMILY PROTEIN YJL055W"/>
    <property type="match status" value="1"/>
</dbReference>
<dbReference type="RefSeq" id="WP_116060924.1">
    <property type="nucleotide sequence ID" value="NZ_QRDZ01000008.1"/>
</dbReference>
<sequence>MKSVAVFCGSSMGASPSYKEGAIELGQELAKQGITLIYGGASVGIMGTAADAVLEAGGKVIGVLPKMLQDREIAHRGLTELIVVNSMHERKTKMSELAEGFIALPGGPGTMEEFFEIFTWAQLGLHGKPCGILNINGYFDLMLQFFRHMNEQQFLQDKYASMVLADTGPAGLLDKFRAYQPPSVKTYIKEGSQT</sequence>
<name>A0A3D9K9X7_9BACL</name>
<evidence type="ECO:0000313" key="4">
    <source>
        <dbReference type="Proteomes" id="UP000256977"/>
    </source>
</evidence>